<reference evidence="1 2" key="1">
    <citation type="journal article" date="2021" name="Commun. Biol.">
        <title>The genome of Shorea leprosula (Dipterocarpaceae) highlights the ecological relevance of drought in aseasonal tropical rainforests.</title>
        <authorList>
            <person name="Ng K.K.S."/>
            <person name="Kobayashi M.J."/>
            <person name="Fawcett J.A."/>
            <person name="Hatakeyama M."/>
            <person name="Paape T."/>
            <person name="Ng C.H."/>
            <person name="Ang C.C."/>
            <person name="Tnah L.H."/>
            <person name="Lee C.T."/>
            <person name="Nishiyama T."/>
            <person name="Sese J."/>
            <person name="O'Brien M.J."/>
            <person name="Copetti D."/>
            <person name="Mohd Noor M.I."/>
            <person name="Ong R.C."/>
            <person name="Putra M."/>
            <person name="Sireger I.Z."/>
            <person name="Indrioko S."/>
            <person name="Kosugi Y."/>
            <person name="Izuno A."/>
            <person name="Isagi Y."/>
            <person name="Lee S.L."/>
            <person name="Shimizu K.K."/>
        </authorList>
    </citation>
    <scope>NUCLEOTIDE SEQUENCE [LARGE SCALE GENOMIC DNA]</scope>
    <source>
        <strain evidence="1">214</strain>
    </source>
</reference>
<keyword evidence="2" id="KW-1185">Reference proteome</keyword>
<evidence type="ECO:0000313" key="2">
    <source>
        <dbReference type="Proteomes" id="UP001054252"/>
    </source>
</evidence>
<dbReference type="EMBL" id="BPVZ01000008">
    <property type="protein sequence ID" value="GKU94752.1"/>
    <property type="molecule type" value="Genomic_DNA"/>
</dbReference>
<proteinExistence type="predicted"/>
<comment type="caution">
    <text evidence="1">The sequence shown here is derived from an EMBL/GenBank/DDBJ whole genome shotgun (WGS) entry which is preliminary data.</text>
</comment>
<accession>A0AAV5I727</accession>
<sequence length="89" mass="10491">MLGVSDVKDMERRLNQIWLDFYHLKVKLVENMKKGKDETRMAHNRREEKQWVRRGNKVSSGRSYAQAVADNLGAIEDGLSWNNGLDNWW</sequence>
<organism evidence="1 2">
    <name type="scientific">Rubroshorea leprosula</name>
    <dbReference type="NCBI Taxonomy" id="152421"/>
    <lineage>
        <taxon>Eukaryota</taxon>
        <taxon>Viridiplantae</taxon>
        <taxon>Streptophyta</taxon>
        <taxon>Embryophyta</taxon>
        <taxon>Tracheophyta</taxon>
        <taxon>Spermatophyta</taxon>
        <taxon>Magnoliopsida</taxon>
        <taxon>eudicotyledons</taxon>
        <taxon>Gunneridae</taxon>
        <taxon>Pentapetalae</taxon>
        <taxon>rosids</taxon>
        <taxon>malvids</taxon>
        <taxon>Malvales</taxon>
        <taxon>Dipterocarpaceae</taxon>
        <taxon>Rubroshorea</taxon>
    </lineage>
</organism>
<protein>
    <submittedName>
        <fullName evidence="1">Uncharacterized protein</fullName>
    </submittedName>
</protein>
<evidence type="ECO:0000313" key="1">
    <source>
        <dbReference type="EMBL" id="GKU94752.1"/>
    </source>
</evidence>
<dbReference type="Proteomes" id="UP001054252">
    <property type="component" value="Unassembled WGS sequence"/>
</dbReference>
<name>A0AAV5I727_9ROSI</name>
<dbReference type="AlphaFoldDB" id="A0AAV5I727"/>
<gene>
    <name evidence="1" type="ORF">SLEP1_g8196</name>
</gene>